<dbReference type="EMBL" id="CASHTH010003306">
    <property type="protein sequence ID" value="CAI8043150.1"/>
    <property type="molecule type" value="Genomic_DNA"/>
</dbReference>
<keyword evidence="5" id="KW-1185">Reference proteome</keyword>
<gene>
    <name evidence="4" type="ORF">GBAR_LOCUS23941</name>
</gene>
<evidence type="ECO:0000256" key="1">
    <source>
        <dbReference type="SAM" id="MobiDB-lite"/>
    </source>
</evidence>
<evidence type="ECO:0008006" key="6">
    <source>
        <dbReference type="Google" id="ProtNLM"/>
    </source>
</evidence>
<evidence type="ECO:0000256" key="3">
    <source>
        <dbReference type="SAM" id="SignalP"/>
    </source>
</evidence>
<evidence type="ECO:0000313" key="4">
    <source>
        <dbReference type="EMBL" id="CAI8043150.1"/>
    </source>
</evidence>
<feature type="region of interest" description="Disordered" evidence="1">
    <location>
        <begin position="550"/>
        <end position="583"/>
    </location>
</feature>
<keyword evidence="2" id="KW-1133">Transmembrane helix</keyword>
<evidence type="ECO:0000313" key="5">
    <source>
        <dbReference type="Proteomes" id="UP001174909"/>
    </source>
</evidence>
<accession>A0AA35X9F7</accession>
<feature type="transmembrane region" description="Helical" evidence="2">
    <location>
        <begin position="599"/>
        <end position="624"/>
    </location>
</feature>
<feature type="compositionally biased region" description="Polar residues" evidence="1">
    <location>
        <begin position="703"/>
        <end position="718"/>
    </location>
</feature>
<keyword evidence="2" id="KW-0812">Transmembrane</keyword>
<dbReference type="AlphaFoldDB" id="A0AA35X9F7"/>
<organism evidence="4 5">
    <name type="scientific">Geodia barretti</name>
    <name type="common">Barrett's horny sponge</name>
    <dbReference type="NCBI Taxonomy" id="519541"/>
    <lineage>
        <taxon>Eukaryota</taxon>
        <taxon>Metazoa</taxon>
        <taxon>Porifera</taxon>
        <taxon>Demospongiae</taxon>
        <taxon>Heteroscleromorpha</taxon>
        <taxon>Tetractinellida</taxon>
        <taxon>Astrophorina</taxon>
        <taxon>Geodiidae</taxon>
        <taxon>Geodia</taxon>
    </lineage>
</organism>
<keyword evidence="3" id="KW-0732">Signal</keyword>
<sequence>MVLKHIILCALVSMISASSSGTGEMLSMCAVEGTQVEFHCTGANIWYIGHHSYNDEMDTLTLNATMDTGNSSASGSGVEYITCIQGYNYIDASLITVEESDTRVPLILTAAPGTKTSLFLKWEDPFLIGNTTYEVVVTVGQEIMTWTTNASSWEVGLEGSDCQPFQVSVSMPGTCTPATLNGSLLLDPPYPKPENVHIEVLKNKSLMLTWEQPEDIFEEDNFTYVIMVFDGETMVKERLVTLEASVSPREEFNLTEVEDCGEVMLTLVQLGDCREEIVTTTIPIFPGGFLSELEAEVLFSSGGDLGLVELKFKPPALCEYQIESAGYLLIISDGDRELECGSTGCTLSQLAEGTYPYCMLKNPKVLSTCLLHIAQLDESSLVFSVSNDFVSLIISWGNPTNTLSSYFAYVIKKVLVDTGEDVGNEIIVVPEDDTPVVEFRMDDNVCKKVNVSVQIFNSDEIISNLIVIPARPKAFQKNLTAHTFMIDGKIKELEVAFTREVKEDTETGFVRNKNYTLTVTIVIPDYDNITSSDDFIFFYEDDVYPSTDISDHTHSPNVQPTATNPTATNPTAINPTATTQSLPPGIAHLEPRRETMSPVVIGTGIGLLAAVSVCFAFGVGVCYLRARTKRRQGKTARLNVRNPIYETASDDVYEELPDLLRDKQNEGATYCDVAPPLPSARYDHLPPAPAKLQGHKGDGVNGVSITQPSKQNDPNRLI</sequence>
<feature type="signal peptide" evidence="3">
    <location>
        <begin position="1"/>
        <end position="17"/>
    </location>
</feature>
<name>A0AA35X9F7_GEOBA</name>
<dbReference type="SUPFAM" id="SSF49265">
    <property type="entry name" value="Fibronectin type III"/>
    <property type="match status" value="1"/>
</dbReference>
<dbReference type="InterPro" id="IPR036116">
    <property type="entry name" value="FN3_sf"/>
</dbReference>
<comment type="caution">
    <text evidence="4">The sequence shown here is derived from an EMBL/GenBank/DDBJ whole genome shotgun (WGS) entry which is preliminary data.</text>
</comment>
<proteinExistence type="predicted"/>
<feature type="compositionally biased region" description="Low complexity" evidence="1">
    <location>
        <begin position="560"/>
        <end position="579"/>
    </location>
</feature>
<protein>
    <recommendedName>
        <fullName evidence="6">Fibronectin type-III domain-containing protein</fullName>
    </recommendedName>
</protein>
<reference evidence="4" key="1">
    <citation type="submission" date="2023-03" db="EMBL/GenBank/DDBJ databases">
        <authorList>
            <person name="Steffen K."/>
            <person name="Cardenas P."/>
        </authorList>
    </citation>
    <scope>NUCLEOTIDE SEQUENCE</scope>
</reference>
<keyword evidence="2" id="KW-0472">Membrane</keyword>
<dbReference type="Proteomes" id="UP001174909">
    <property type="component" value="Unassembled WGS sequence"/>
</dbReference>
<feature type="region of interest" description="Disordered" evidence="1">
    <location>
        <begin position="682"/>
        <end position="718"/>
    </location>
</feature>
<evidence type="ECO:0000256" key="2">
    <source>
        <dbReference type="SAM" id="Phobius"/>
    </source>
</evidence>
<feature type="chain" id="PRO_5041284572" description="Fibronectin type-III domain-containing protein" evidence="3">
    <location>
        <begin position="18"/>
        <end position="718"/>
    </location>
</feature>